<comment type="cofactor">
    <cofactor evidence="1">
        <name>FAD</name>
        <dbReference type="ChEBI" id="CHEBI:57692"/>
    </cofactor>
</comment>
<dbReference type="AlphaFoldDB" id="A0A3D8SBU7"/>
<keyword evidence="8" id="KW-1185">Reference proteome</keyword>
<organism evidence="7 8">
    <name type="scientific">Aspergillus mulundensis</name>
    <dbReference type="NCBI Taxonomy" id="1810919"/>
    <lineage>
        <taxon>Eukaryota</taxon>
        <taxon>Fungi</taxon>
        <taxon>Dikarya</taxon>
        <taxon>Ascomycota</taxon>
        <taxon>Pezizomycotina</taxon>
        <taxon>Eurotiomycetes</taxon>
        <taxon>Eurotiomycetidae</taxon>
        <taxon>Eurotiales</taxon>
        <taxon>Aspergillaceae</taxon>
        <taxon>Aspergillus</taxon>
        <taxon>Aspergillus subgen. Nidulantes</taxon>
    </lineage>
</organism>
<evidence type="ECO:0000256" key="4">
    <source>
        <dbReference type="ARBA" id="ARBA00022827"/>
    </source>
</evidence>
<dbReference type="EMBL" id="PVWQ01000004">
    <property type="protein sequence ID" value="RDW83753.1"/>
    <property type="molecule type" value="Genomic_DNA"/>
</dbReference>
<comment type="similarity">
    <text evidence="2">Belongs to the FAD-binding monooxygenase family.</text>
</comment>
<dbReference type="SUPFAM" id="SSF51905">
    <property type="entry name" value="FAD/NAD(P)-binding domain"/>
    <property type="match status" value="1"/>
</dbReference>
<dbReference type="OrthoDB" id="74360at2759"/>
<evidence type="ECO:0000256" key="5">
    <source>
        <dbReference type="ARBA" id="ARBA00023002"/>
    </source>
</evidence>
<dbReference type="GO" id="GO:0004499">
    <property type="term" value="F:N,N-dimethylaniline monooxygenase activity"/>
    <property type="evidence" value="ECO:0007669"/>
    <property type="project" value="InterPro"/>
</dbReference>
<reference evidence="7 8" key="1">
    <citation type="journal article" date="2018" name="IMA Fungus">
        <title>IMA Genome-F 9: Draft genome sequence of Annulohypoxylon stygium, Aspergillus mulundensis, Berkeleyomyces basicola (syn. Thielaviopsis basicola), Ceratocystis smalleyi, two Cercospora beticola strains, Coleophoma cylindrospora, Fusarium fracticaudum, Phialophora cf. hyalina, and Morchella septimelata.</title>
        <authorList>
            <person name="Wingfield B.D."/>
            <person name="Bills G.F."/>
            <person name="Dong Y."/>
            <person name="Huang W."/>
            <person name="Nel W.J."/>
            <person name="Swalarsk-Parry B.S."/>
            <person name="Vaghefi N."/>
            <person name="Wilken P.M."/>
            <person name="An Z."/>
            <person name="de Beer Z.W."/>
            <person name="De Vos L."/>
            <person name="Chen L."/>
            <person name="Duong T.A."/>
            <person name="Gao Y."/>
            <person name="Hammerbacher A."/>
            <person name="Kikkert J.R."/>
            <person name="Li Y."/>
            <person name="Li H."/>
            <person name="Li K."/>
            <person name="Li Q."/>
            <person name="Liu X."/>
            <person name="Ma X."/>
            <person name="Naidoo K."/>
            <person name="Pethybridge S.J."/>
            <person name="Sun J."/>
            <person name="Steenkamp E.T."/>
            <person name="van der Nest M.A."/>
            <person name="van Wyk S."/>
            <person name="Wingfield M.J."/>
            <person name="Xiong C."/>
            <person name="Yue Q."/>
            <person name="Zhang X."/>
        </authorList>
    </citation>
    <scope>NUCLEOTIDE SEQUENCE [LARGE SCALE GENOMIC DNA]</scope>
    <source>
        <strain evidence="7 8">DSM 5745</strain>
    </source>
</reference>
<keyword evidence="5" id="KW-0560">Oxidoreductase</keyword>
<evidence type="ECO:0000256" key="3">
    <source>
        <dbReference type="ARBA" id="ARBA00022630"/>
    </source>
</evidence>
<gene>
    <name evidence="7" type="ORF">DSM5745_04079</name>
</gene>
<dbReference type="GeneID" id="38114449"/>
<proteinExistence type="inferred from homology"/>
<keyword evidence="3" id="KW-0285">Flavoprotein</keyword>
<evidence type="ECO:0000313" key="8">
    <source>
        <dbReference type="Proteomes" id="UP000256690"/>
    </source>
</evidence>
<dbReference type="GO" id="GO:0050661">
    <property type="term" value="F:NADP binding"/>
    <property type="evidence" value="ECO:0007669"/>
    <property type="project" value="InterPro"/>
</dbReference>
<dbReference type="STRING" id="1810919.A0A3D8SBU7"/>
<dbReference type="Pfam" id="PF00743">
    <property type="entry name" value="FMO-like"/>
    <property type="match status" value="1"/>
</dbReference>
<evidence type="ECO:0000256" key="2">
    <source>
        <dbReference type="ARBA" id="ARBA00010139"/>
    </source>
</evidence>
<dbReference type="Proteomes" id="UP000256690">
    <property type="component" value="Unassembled WGS sequence"/>
</dbReference>
<dbReference type="InterPro" id="IPR036188">
    <property type="entry name" value="FAD/NAD-bd_sf"/>
</dbReference>
<name>A0A3D8SBU7_9EURO</name>
<evidence type="ECO:0000256" key="6">
    <source>
        <dbReference type="SAM" id="MobiDB-lite"/>
    </source>
</evidence>
<evidence type="ECO:0008006" key="9">
    <source>
        <dbReference type="Google" id="ProtNLM"/>
    </source>
</evidence>
<keyword evidence="4" id="KW-0274">FAD</keyword>
<dbReference type="Gene3D" id="3.50.50.60">
    <property type="entry name" value="FAD/NAD(P)-binding domain"/>
    <property type="match status" value="2"/>
</dbReference>
<dbReference type="GO" id="GO:0050660">
    <property type="term" value="F:flavin adenine dinucleotide binding"/>
    <property type="evidence" value="ECO:0007669"/>
    <property type="project" value="InterPro"/>
</dbReference>
<dbReference type="InterPro" id="IPR020946">
    <property type="entry name" value="Flavin_mOase-like"/>
</dbReference>
<evidence type="ECO:0000313" key="7">
    <source>
        <dbReference type="EMBL" id="RDW83753.1"/>
    </source>
</evidence>
<accession>A0A3D8SBU7</accession>
<dbReference type="RefSeq" id="XP_026605091.1">
    <property type="nucleotide sequence ID" value="XM_026746095.1"/>
</dbReference>
<dbReference type="PANTHER" id="PTHR42877">
    <property type="entry name" value="L-ORNITHINE N(5)-MONOOXYGENASE-RELATED"/>
    <property type="match status" value="1"/>
</dbReference>
<sequence length="478" mass="54161">MLVDTDVLIIGAGLSGVGFAIRLQQKYPRTSFEIYEKDEQLGGTWWANTYPGCACDVPSHLYSYSFALNPDWSAQFSSQPEIAAYCRAVAEEHDIPRHITFRSTVQAAVFDEPSGTWAVRILDQQTGQIYERRARVLISAVGLLSEPNDCEIPGAEEYKGRLFHSARWDHGFEWEGKDVVVVGNGCSATQFVPILTNTPGSAKSVTQFIRQPHWLEPRPNPVYPAAVKWVFRHVPLVMRCFRYAIFLYLESYFSTFKVVEGRKTRGQRMRSQIAYLKKMAPEKYYDMLIPMMELGCKRRVMDTDYLACLHRENMELVRHDPIERITAHGVRTESGREVHADAIVLATGFKGSQPLFPLGNEIRGEGGVSIMEDQHSARPQRILRHLRLALPKPLHPRRTEYSDGPYIRAVHRGMPDRVYAQGARSYTGFSAPMPIQAIRRIEAVPVHLEAVHAPSEDSEQAEYSLPYTPRRGKGEPVG</sequence>
<dbReference type="PANTHER" id="PTHR42877:SF5">
    <property type="entry name" value="L-ORNITHINE N(5)-MONOOXYGENASE-RELATED"/>
    <property type="match status" value="1"/>
</dbReference>
<dbReference type="InterPro" id="IPR051209">
    <property type="entry name" value="FAD-bind_Monooxygenase_sf"/>
</dbReference>
<comment type="caution">
    <text evidence="7">The sequence shown here is derived from an EMBL/GenBank/DDBJ whole genome shotgun (WGS) entry which is preliminary data.</text>
</comment>
<protein>
    <recommendedName>
        <fullName evidence="9">L-ornithine N(5)-oxygenase</fullName>
    </recommendedName>
</protein>
<evidence type="ECO:0000256" key="1">
    <source>
        <dbReference type="ARBA" id="ARBA00001974"/>
    </source>
</evidence>
<feature type="region of interest" description="Disordered" evidence="6">
    <location>
        <begin position="452"/>
        <end position="478"/>
    </location>
</feature>